<dbReference type="Proteomes" id="UP001055879">
    <property type="component" value="Linkage Group LG10"/>
</dbReference>
<accession>A0ACB8ZIQ2</accession>
<protein>
    <submittedName>
        <fullName evidence="1">Uncharacterized protein</fullName>
    </submittedName>
</protein>
<gene>
    <name evidence="1" type="ORF">L6452_30957</name>
</gene>
<proteinExistence type="predicted"/>
<reference evidence="2" key="1">
    <citation type="journal article" date="2022" name="Mol. Ecol. Resour.">
        <title>The genomes of chicory, endive, great burdock and yacon provide insights into Asteraceae palaeo-polyploidization history and plant inulin production.</title>
        <authorList>
            <person name="Fan W."/>
            <person name="Wang S."/>
            <person name="Wang H."/>
            <person name="Wang A."/>
            <person name="Jiang F."/>
            <person name="Liu H."/>
            <person name="Zhao H."/>
            <person name="Xu D."/>
            <person name="Zhang Y."/>
        </authorList>
    </citation>
    <scope>NUCLEOTIDE SEQUENCE [LARGE SCALE GENOMIC DNA]</scope>
    <source>
        <strain evidence="2">cv. Niubang</strain>
    </source>
</reference>
<sequence>MTRDHPIDQILGDPDAGNKWVFRNKFDGHGTVTRNKARLVAHGYRQEEGIDYDETFAPVSRLEAIRLFLAYAVYNDFKVYQMDVKSVFLNGKLNEEVYVEQPPGKIKDHIILVQIYVDDIIFGSTNPSLCTRFTERMKKTYKMSMMDELTYFLGLQIKQTDKGTFINQGMYVKDMLKKFDLTQTSAMNTPMAPPLTLNKDPTGKPVNVTAYRGMINSLLCLTASRPDIMYSTCLCAHYQSEPKESHLIVVKRIFRYLQGTPNLGLWNPKDSRFDLTGYSDSDFAGCKLDRKSTTRGCQLLGGKLVSWTSKKENSVSTSTDEAEYVATGSCYSQVLRMRNQLLDYDLQLSKIPIYCDSTLVPSL</sequence>
<evidence type="ECO:0000313" key="1">
    <source>
        <dbReference type="EMBL" id="KAI3697859.1"/>
    </source>
</evidence>
<keyword evidence="2" id="KW-1185">Reference proteome</keyword>
<reference evidence="1 2" key="2">
    <citation type="journal article" date="2022" name="Mol. Ecol. Resour.">
        <title>The genomes of chicory, endive, great burdock and yacon provide insights into Asteraceae paleo-polyploidization history and plant inulin production.</title>
        <authorList>
            <person name="Fan W."/>
            <person name="Wang S."/>
            <person name="Wang H."/>
            <person name="Wang A."/>
            <person name="Jiang F."/>
            <person name="Liu H."/>
            <person name="Zhao H."/>
            <person name="Xu D."/>
            <person name="Zhang Y."/>
        </authorList>
    </citation>
    <scope>NUCLEOTIDE SEQUENCE [LARGE SCALE GENOMIC DNA]</scope>
    <source>
        <strain evidence="2">cv. Niubang</strain>
    </source>
</reference>
<dbReference type="EMBL" id="CM042056">
    <property type="protein sequence ID" value="KAI3697859.1"/>
    <property type="molecule type" value="Genomic_DNA"/>
</dbReference>
<evidence type="ECO:0000313" key="2">
    <source>
        <dbReference type="Proteomes" id="UP001055879"/>
    </source>
</evidence>
<comment type="caution">
    <text evidence="1">The sequence shown here is derived from an EMBL/GenBank/DDBJ whole genome shotgun (WGS) entry which is preliminary data.</text>
</comment>
<organism evidence="1 2">
    <name type="scientific">Arctium lappa</name>
    <name type="common">Greater burdock</name>
    <name type="synonym">Lappa major</name>
    <dbReference type="NCBI Taxonomy" id="4217"/>
    <lineage>
        <taxon>Eukaryota</taxon>
        <taxon>Viridiplantae</taxon>
        <taxon>Streptophyta</taxon>
        <taxon>Embryophyta</taxon>
        <taxon>Tracheophyta</taxon>
        <taxon>Spermatophyta</taxon>
        <taxon>Magnoliopsida</taxon>
        <taxon>eudicotyledons</taxon>
        <taxon>Gunneridae</taxon>
        <taxon>Pentapetalae</taxon>
        <taxon>asterids</taxon>
        <taxon>campanulids</taxon>
        <taxon>Asterales</taxon>
        <taxon>Asteraceae</taxon>
        <taxon>Carduoideae</taxon>
        <taxon>Cardueae</taxon>
        <taxon>Arctiinae</taxon>
        <taxon>Arctium</taxon>
    </lineage>
</organism>
<name>A0ACB8ZIQ2_ARCLA</name>